<dbReference type="EMBL" id="JAALFE010000012">
    <property type="protein sequence ID" value="NGQ91874.1"/>
    <property type="molecule type" value="Genomic_DNA"/>
</dbReference>
<organism evidence="2 3">
    <name type="scientific">Paragemmobacter kunshanensis</name>
    <dbReference type="NCBI Taxonomy" id="2583234"/>
    <lineage>
        <taxon>Bacteria</taxon>
        <taxon>Pseudomonadati</taxon>
        <taxon>Pseudomonadota</taxon>
        <taxon>Alphaproteobacteria</taxon>
        <taxon>Rhodobacterales</taxon>
        <taxon>Paracoccaceae</taxon>
        <taxon>Paragemmobacter</taxon>
    </lineage>
</organism>
<feature type="transmembrane region" description="Helical" evidence="1">
    <location>
        <begin position="40"/>
        <end position="59"/>
    </location>
</feature>
<protein>
    <submittedName>
        <fullName evidence="2">Uncharacterized protein</fullName>
    </submittedName>
</protein>
<dbReference type="RefSeq" id="WP_165050902.1">
    <property type="nucleotide sequence ID" value="NZ_JAALFE010000012.1"/>
</dbReference>
<dbReference type="PROSITE" id="PS51257">
    <property type="entry name" value="PROKAR_LIPOPROTEIN"/>
    <property type="match status" value="1"/>
</dbReference>
<keyword evidence="1" id="KW-0812">Transmembrane</keyword>
<evidence type="ECO:0000313" key="3">
    <source>
        <dbReference type="Proteomes" id="UP000474758"/>
    </source>
</evidence>
<feature type="transmembrane region" description="Helical" evidence="1">
    <location>
        <begin position="98"/>
        <end position="115"/>
    </location>
</feature>
<accession>A0A6M1U2T1</accession>
<feature type="transmembrane region" description="Helical" evidence="1">
    <location>
        <begin position="122"/>
        <end position="138"/>
    </location>
</feature>
<proteinExistence type="predicted"/>
<feature type="transmembrane region" description="Helical" evidence="1">
    <location>
        <begin position="71"/>
        <end position="92"/>
    </location>
</feature>
<evidence type="ECO:0000313" key="2">
    <source>
        <dbReference type="EMBL" id="NGQ91874.1"/>
    </source>
</evidence>
<keyword evidence="1" id="KW-1133">Transmembrane helix</keyword>
<dbReference type="Proteomes" id="UP000474758">
    <property type="component" value="Unassembled WGS sequence"/>
</dbReference>
<evidence type="ECO:0000256" key="1">
    <source>
        <dbReference type="SAM" id="Phobius"/>
    </source>
</evidence>
<sequence length="182" mass="19813">MARSRLMMGWCGVALLTVACGIGSLRFPKNFLWFFESSVSFVPDLLSGFIAALALFPLWRKGELATPFRGALSLAALIPVFYLASVLVNIALGNAGLGILKLPSAWMFIVVLLLANINVQRYAELAAIVLLFLVIWNVHSASEVMGLLGFPFLLAAALGLVLVFDQQKIFAEVAGRDFQHRS</sequence>
<gene>
    <name evidence="2" type="ORF">G5V65_13295</name>
</gene>
<feature type="transmembrane region" description="Helical" evidence="1">
    <location>
        <begin position="144"/>
        <end position="164"/>
    </location>
</feature>
<keyword evidence="3" id="KW-1185">Reference proteome</keyword>
<keyword evidence="1" id="KW-0472">Membrane</keyword>
<reference evidence="2 3" key="1">
    <citation type="submission" date="2020-02" db="EMBL/GenBank/DDBJ databases">
        <title>Rhodobacter translucens sp. nov., a novel bacterium isolated from activated sludge.</title>
        <authorList>
            <person name="Liu J."/>
        </authorList>
    </citation>
    <scope>NUCLEOTIDE SEQUENCE [LARGE SCALE GENOMIC DNA]</scope>
    <source>
        <strain evidence="2 3">HX-7-19</strain>
    </source>
</reference>
<name>A0A6M1U2T1_9RHOB</name>
<dbReference type="AlphaFoldDB" id="A0A6M1U2T1"/>
<comment type="caution">
    <text evidence="2">The sequence shown here is derived from an EMBL/GenBank/DDBJ whole genome shotgun (WGS) entry which is preliminary data.</text>
</comment>